<feature type="transmembrane region" description="Helical" evidence="1">
    <location>
        <begin position="98"/>
        <end position="117"/>
    </location>
</feature>
<dbReference type="EMBL" id="JAAFGS010000002">
    <property type="protein sequence ID" value="NGZ74998.1"/>
    <property type="molecule type" value="Genomic_DNA"/>
</dbReference>
<keyword evidence="3" id="KW-1185">Reference proteome</keyword>
<accession>A0ABX0F3P9</accession>
<evidence type="ECO:0000313" key="2">
    <source>
        <dbReference type="EMBL" id="NGZ74998.1"/>
    </source>
</evidence>
<dbReference type="Proteomes" id="UP000800303">
    <property type="component" value="Unassembled WGS sequence"/>
</dbReference>
<keyword evidence="1" id="KW-0812">Transmembrane</keyword>
<gene>
    <name evidence="2" type="ORF">GYN08_06690</name>
</gene>
<keyword evidence="1" id="KW-0472">Membrane</keyword>
<keyword evidence="1" id="KW-1133">Transmembrane helix</keyword>
<organism evidence="2 3">
    <name type="scientific">Saccharibacillus alkalitolerans</name>
    <dbReference type="NCBI Taxonomy" id="2705290"/>
    <lineage>
        <taxon>Bacteria</taxon>
        <taxon>Bacillati</taxon>
        <taxon>Bacillota</taxon>
        <taxon>Bacilli</taxon>
        <taxon>Bacillales</taxon>
        <taxon>Paenibacillaceae</taxon>
        <taxon>Saccharibacillus</taxon>
    </lineage>
</organism>
<name>A0ABX0F3P9_9BACL</name>
<protein>
    <recommendedName>
        <fullName evidence="4">DUF4181 domain-containing protein</fullName>
    </recommendedName>
</protein>
<proteinExistence type="predicted"/>
<feature type="transmembrane region" description="Helical" evidence="1">
    <location>
        <begin position="67"/>
        <end position="86"/>
    </location>
</feature>
<evidence type="ECO:0000256" key="1">
    <source>
        <dbReference type="SAM" id="Phobius"/>
    </source>
</evidence>
<reference evidence="2 3" key="1">
    <citation type="submission" date="2020-01" db="EMBL/GenBank/DDBJ databases">
        <title>Polyphasic characterisation and genomic insights into a novel alkali tolerant bacterium VR-M41.</title>
        <authorList>
            <person name="Vemuluri V.R."/>
        </authorList>
    </citation>
    <scope>NUCLEOTIDE SEQUENCE [LARGE SCALE GENOMIC DNA]</scope>
    <source>
        <strain evidence="2 3">VR-M41</strain>
    </source>
</reference>
<feature type="transmembrane region" description="Helical" evidence="1">
    <location>
        <begin position="6"/>
        <end position="21"/>
    </location>
</feature>
<sequence>MTLLPFLIVIVVVLGIYTLVHRMIVRGEDRRTLRDLGGRPSLYAYIANIVMIVAIAVLTFSELDKDIKFWAMLGIVALFALAQALLERRYLPNTRRHIATLLSFGILLALFAAYMAWNPLP</sequence>
<evidence type="ECO:0008006" key="4">
    <source>
        <dbReference type="Google" id="ProtNLM"/>
    </source>
</evidence>
<comment type="caution">
    <text evidence="2">The sequence shown here is derived from an EMBL/GenBank/DDBJ whole genome shotgun (WGS) entry which is preliminary data.</text>
</comment>
<evidence type="ECO:0000313" key="3">
    <source>
        <dbReference type="Proteomes" id="UP000800303"/>
    </source>
</evidence>
<dbReference type="RefSeq" id="WP_166273333.1">
    <property type="nucleotide sequence ID" value="NZ_JAAFGS010000002.1"/>
</dbReference>
<feature type="transmembrane region" description="Helical" evidence="1">
    <location>
        <begin position="42"/>
        <end position="61"/>
    </location>
</feature>